<evidence type="ECO:0000313" key="1">
    <source>
        <dbReference type="EMBL" id="TMS36651.1"/>
    </source>
</evidence>
<dbReference type="EMBL" id="AZBU02000001">
    <property type="protein sequence ID" value="TMS36651.1"/>
    <property type="molecule type" value="Genomic_DNA"/>
</dbReference>
<name>A0A4U8UTR1_STECR</name>
<dbReference type="Proteomes" id="UP000298663">
    <property type="component" value="Chromosome X"/>
</dbReference>
<organism evidence="1 2">
    <name type="scientific">Steinernema carpocapsae</name>
    <name type="common">Entomopathogenic nematode</name>
    <dbReference type="NCBI Taxonomy" id="34508"/>
    <lineage>
        <taxon>Eukaryota</taxon>
        <taxon>Metazoa</taxon>
        <taxon>Ecdysozoa</taxon>
        <taxon>Nematoda</taxon>
        <taxon>Chromadorea</taxon>
        <taxon>Rhabditida</taxon>
        <taxon>Tylenchina</taxon>
        <taxon>Panagrolaimomorpha</taxon>
        <taxon>Strongyloidoidea</taxon>
        <taxon>Steinernematidae</taxon>
        <taxon>Steinernema</taxon>
    </lineage>
</organism>
<dbReference type="EMBL" id="CM016762">
    <property type="protein sequence ID" value="TMS36651.1"/>
    <property type="molecule type" value="Genomic_DNA"/>
</dbReference>
<keyword evidence="2" id="KW-1185">Reference proteome</keyword>
<sequence length="73" mass="7936">MLGNDLLAERFSRTLLLQSRRAVLPGMLYPRVTFGCRGGICVRLTKAILNDNANERRGKVGARFSSSAAAVAQ</sequence>
<dbReference type="AlphaFoldDB" id="A0A4U8UTR1"/>
<evidence type="ECO:0000313" key="2">
    <source>
        <dbReference type="Proteomes" id="UP000298663"/>
    </source>
</evidence>
<protein>
    <submittedName>
        <fullName evidence="1">Uncharacterized protein</fullName>
    </submittedName>
</protein>
<comment type="caution">
    <text evidence="1">The sequence shown here is derived from an EMBL/GenBank/DDBJ whole genome shotgun (WGS) entry which is preliminary data.</text>
</comment>
<reference evidence="1 2" key="2">
    <citation type="journal article" date="2019" name="G3 (Bethesda)">
        <title>Hybrid Assembly of the Genome of the Entomopathogenic Nematode Steinernema carpocapsae Identifies the X-Chromosome.</title>
        <authorList>
            <person name="Serra L."/>
            <person name="Macchietto M."/>
            <person name="Macias-Munoz A."/>
            <person name="McGill C.J."/>
            <person name="Rodriguez I.M."/>
            <person name="Rodriguez B."/>
            <person name="Murad R."/>
            <person name="Mortazavi A."/>
        </authorList>
    </citation>
    <scope>NUCLEOTIDE SEQUENCE [LARGE SCALE GENOMIC DNA]</scope>
    <source>
        <strain evidence="1 2">ALL</strain>
    </source>
</reference>
<accession>A0A4U8UTR1</accession>
<proteinExistence type="predicted"/>
<reference evidence="1 2" key="1">
    <citation type="journal article" date="2015" name="Genome Biol.">
        <title>Comparative genomics of Steinernema reveals deeply conserved gene regulatory networks.</title>
        <authorList>
            <person name="Dillman A.R."/>
            <person name="Macchietto M."/>
            <person name="Porter C.F."/>
            <person name="Rogers A."/>
            <person name="Williams B."/>
            <person name="Antoshechkin I."/>
            <person name="Lee M.M."/>
            <person name="Goodwin Z."/>
            <person name="Lu X."/>
            <person name="Lewis E.E."/>
            <person name="Goodrich-Blair H."/>
            <person name="Stock S.P."/>
            <person name="Adams B.J."/>
            <person name="Sternberg P.W."/>
            <person name="Mortazavi A."/>
        </authorList>
    </citation>
    <scope>NUCLEOTIDE SEQUENCE [LARGE SCALE GENOMIC DNA]</scope>
    <source>
        <strain evidence="1 2">ALL</strain>
    </source>
</reference>
<gene>
    <name evidence="1" type="ORF">L596_003763</name>
</gene>